<sequence length="106" mass="11173">MTQDHEPAPPSPEPATTPPTKIDRTRVSGTWAAVIVAIIVLVFLLIFILQNLGTATVQFLGMSAGLPLGVAMLLAAIGGAVLVALIGAARIMQLRRATKRAHRALR</sequence>
<feature type="region of interest" description="Disordered" evidence="5">
    <location>
        <begin position="1"/>
        <end position="23"/>
    </location>
</feature>
<dbReference type="Proteomes" id="UP000305546">
    <property type="component" value="Unassembled WGS sequence"/>
</dbReference>
<feature type="transmembrane region" description="Helical" evidence="6">
    <location>
        <begin position="70"/>
        <end position="92"/>
    </location>
</feature>
<keyword evidence="4 6" id="KW-0472">Membrane</keyword>
<dbReference type="EMBL" id="VDFW01000004">
    <property type="protein sequence ID" value="TNC28071.1"/>
    <property type="molecule type" value="Genomic_DNA"/>
</dbReference>
<reference evidence="8 9" key="1">
    <citation type="submission" date="2019-06" db="EMBL/GenBank/DDBJ databases">
        <title>Amycolatopsis alkalitolerans sp. nov., isolated from Gastrodia elata Blume.</title>
        <authorList>
            <person name="Narsing Rao M.P."/>
            <person name="Li W.J."/>
        </authorList>
    </citation>
    <scope>NUCLEOTIDE SEQUENCE [LARGE SCALE GENOMIC DNA]</scope>
    <source>
        <strain evidence="8 9">SYSUP0005</strain>
    </source>
</reference>
<evidence type="ECO:0000256" key="2">
    <source>
        <dbReference type="ARBA" id="ARBA00022692"/>
    </source>
</evidence>
<dbReference type="RefSeq" id="WP_139095688.1">
    <property type="nucleotide sequence ID" value="NZ_VDFW01000004.1"/>
</dbReference>
<evidence type="ECO:0000256" key="6">
    <source>
        <dbReference type="SAM" id="Phobius"/>
    </source>
</evidence>
<evidence type="ECO:0000256" key="5">
    <source>
        <dbReference type="SAM" id="MobiDB-lite"/>
    </source>
</evidence>
<gene>
    <name evidence="8" type="ORF">FG385_06475</name>
</gene>
<proteinExistence type="predicted"/>
<protein>
    <submittedName>
        <fullName evidence="8">DUF1049 domain-containing protein</fullName>
    </submittedName>
</protein>
<keyword evidence="9" id="KW-1185">Reference proteome</keyword>
<name>A0A5C4M7P4_9PSEU</name>
<keyword evidence="3 6" id="KW-1133">Transmembrane helix</keyword>
<evidence type="ECO:0000313" key="8">
    <source>
        <dbReference type="EMBL" id="TNC28071.1"/>
    </source>
</evidence>
<dbReference type="AlphaFoldDB" id="A0A5C4M7P4"/>
<evidence type="ECO:0000256" key="3">
    <source>
        <dbReference type="ARBA" id="ARBA00022989"/>
    </source>
</evidence>
<accession>A0A5C4M7P4</accession>
<keyword evidence="1" id="KW-1003">Cell membrane</keyword>
<organism evidence="8 9">
    <name type="scientific">Amycolatopsis alkalitolerans</name>
    <dbReference type="NCBI Taxonomy" id="2547244"/>
    <lineage>
        <taxon>Bacteria</taxon>
        <taxon>Bacillati</taxon>
        <taxon>Actinomycetota</taxon>
        <taxon>Actinomycetes</taxon>
        <taxon>Pseudonocardiales</taxon>
        <taxon>Pseudonocardiaceae</taxon>
        <taxon>Amycolatopsis</taxon>
    </lineage>
</organism>
<dbReference type="Pfam" id="PF06305">
    <property type="entry name" value="LapA_dom"/>
    <property type="match status" value="1"/>
</dbReference>
<evidence type="ECO:0000313" key="9">
    <source>
        <dbReference type="Proteomes" id="UP000305546"/>
    </source>
</evidence>
<feature type="compositionally biased region" description="Pro residues" evidence="5">
    <location>
        <begin position="8"/>
        <end position="17"/>
    </location>
</feature>
<dbReference type="GO" id="GO:0005886">
    <property type="term" value="C:plasma membrane"/>
    <property type="evidence" value="ECO:0007669"/>
    <property type="project" value="InterPro"/>
</dbReference>
<evidence type="ECO:0000256" key="1">
    <source>
        <dbReference type="ARBA" id="ARBA00022475"/>
    </source>
</evidence>
<keyword evidence="2 6" id="KW-0812">Transmembrane</keyword>
<feature type="transmembrane region" description="Helical" evidence="6">
    <location>
        <begin position="31"/>
        <end position="50"/>
    </location>
</feature>
<evidence type="ECO:0000256" key="4">
    <source>
        <dbReference type="ARBA" id="ARBA00023136"/>
    </source>
</evidence>
<evidence type="ECO:0000259" key="7">
    <source>
        <dbReference type="Pfam" id="PF06305"/>
    </source>
</evidence>
<dbReference type="InterPro" id="IPR010445">
    <property type="entry name" value="LapA_dom"/>
</dbReference>
<feature type="domain" description="Lipopolysaccharide assembly protein A" evidence="7">
    <location>
        <begin position="50"/>
        <end position="106"/>
    </location>
</feature>
<comment type="caution">
    <text evidence="8">The sequence shown here is derived from an EMBL/GenBank/DDBJ whole genome shotgun (WGS) entry which is preliminary data.</text>
</comment>